<proteinExistence type="predicted"/>
<accession>A0A433QQZ3</accession>
<organism evidence="4 5">
    <name type="scientific">Jimgerdemannia flammicorona</name>
    <dbReference type="NCBI Taxonomy" id="994334"/>
    <lineage>
        <taxon>Eukaryota</taxon>
        <taxon>Fungi</taxon>
        <taxon>Fungi incertae sedis</taxon>
        <taxon>Mucoromycota</taxon>
        <taxon>Mucoromycotina</taxon>
        <taxon>Endogonomycetes</taxon>
        <taxon>Endogonales</taxon>
        <taxon>Endogonaceae</taxon>
        <taxon>Jimgerdemannia</taxon>
    </lineage>
</organism>
<feature type="compositionally biased region" description="Polar residues" evidence="1">
    <location>
        <begin position="20"/>
        <end position="33"/>
    </location>
</feature>
<gene>
    <name evidence="4" type="ORF">BC938DRAFT_476022</name>
</gene>
<comment type="caution">
    <text evidence="4">The sequence shown here is derived from an EMBL/GenBank/DDBJ whole genome shotgun (WGS) entry which is preliminary data.</text>
</comment>
<dbReference type="Pfam" id="PF21153">
    <property type="entry name" value="NSUN5_N"/>
    <property type="match status" value="1"/>
</dbReference>
<dbReference type="Pfam" id="PF21148">
    <property type="entry name" value="NSUN5_fdxn-like"/>
    <property type="match status" value="1"/>
</dbReference>
<evidence type="ECO:0000313" key="5">
    <source>
        <dbReference type="Proteomes" id="UP000274822"/>
    </source>
</evidence>
<keyword evidence="5" id="KW-1185">Reference proteome</keyword>
<dbReference type="InterPro" id="IPR048889">
    <property type="entry name" value="NSUN5_RCM1_N"/>
</dbReference>
<feature type="domain" description="NOL1/NOP2/NSUN 5/7 ferredoxin-like" evidence="2">
    <location>
        <begin position="110"/>
        <end position="147"/>
    </location>
</feature>
<evidence type="ECO:0000259" key="2">
    <source>
        <dbReference type="Pfam" id="PF21148"/>
    </source>
</evidence>
<dbReference type="Proteomes" id="UP000274822">
    <property type="component" value="Unassembled WGS sequence"/>
</dbReference>
<evidence type="ECO:0000256" key="1">
    <source>
        <dbReference type="SAM" id="MobiDB-lite"/>
    </source>
</evidence>
<feature type="region of interest" description="Disordered" evidence="1">
    <location>
        <begin position="20"/>
        <end position="39"/>
    </location>
</feature>
<dbReference type="EMBL" id="RBNJ01002241">
    <property type="protein sequence ID" value="RUS32212.1"/>
    <property type="molecule type" value="Genomic_DNA"/>
</dbReference>
<protein>
    <submittedName>
        <fullName evidence="4">Uncharacterized protein</fullName>
    </submittedName>
</protein>
<reference evidence="4 5" key="1">
    <citation type="journal article" date="2018" name="New Phytol.">
        <title>Phylogenomics of Endogonaceae and evolution of mycorrhizas within Mucoromycota.</title>
        <authorList>
            <person name="Chang Y."/>
            <person name="Desiro A."/>
            <person name="Na H."/>
            <person name="Sandor L."/>
            <person name="Lipzen A."/>
            <person name="Clum A."/>
            <person name="Barry K."/>
            <person name="Grigoriev I.V."/>
            <person name="Martin F.M."/>
            <person name="Stajich J.E."/>
            <person name="Smith M.E."/>
            <person name="Bonito G."/>
            <person name="Spatafora J.W."/>
        </authorList>
    </citation>
    <scope>NUCLEOTIDE SEQUENCE [LARGE SCALE GENOMIC DNA]</scope>
    <source>
        <strain evidence="4 5">AD002</strain>
    </source>
</reference>
<evidence type="ECO:0000259" key="3">
    <source>
        <dbReference type="Pfam" id="PF21153"/>
    </source>
</evidence>
<dbReference type="Gene3D" id="3.30.70.1170">
    <property type="entry name" value="Sun protein, domain 3"/>
    <property type="match status" value="1"/>
</dbReference>
<dbReference type="AlphaFoldDB" id="A0A433QQZ3"/>
<dbReference type="InterPro" id="IPR049561">
    <property type="entry name" value="NSUN5_7_fdxn-like"/>
</dbReference>
<sequence length="224" mass="25310">MVIDNSKLLQVEKKVRYPANQSPHVSGHGSISINHPKPSQPQLPRTLALLFVHDLLFTKRGIQSSDGSLKQAVLRHQTRLKAELVKAKIKLNARTDSDLVSQKVKDAVHIPRYVRVNEHQTTVKKVLDKFQKEGYVLEETKENLTGLRITTYPISSYSRLTLTSTTTRFTSPATSSFSFMLPRARLSTSPARACDRRMRRSRQQDVAPVGAYAQYWQNLGVRSG</sequence>
<name>A0A433QQZ3_9FUNG</name>
<feature type="domain" description="NSUN5/RCM1 N-terminal" evidence="3">
    <location>
        <begin position="40"/>
        <end position="100"/>
    </location>
</feature>
<evidence type="ECO:0000313" key="4">
    <source>
        <dbReference type="EMBL" id="RUS32212.1"/>
    </source>
</evidence>